<feature type="compositionally biased region" description="Basic residues" evidence="4">
    <location>
        <begin position="15"/>
        <end position="27"/>
    </location>
</feature>
<feature type="region of interest" description="Disordered" evidence="4">
    <location>
        <begin position="1"/>
        <end position="42"/>
    </location>
</feature>
<organism evidence="6">
    <name type="scientific">Hainan oriental leaf-toed gecko astrovirus 2</name>
    <dbReference type="NCBI Taxonomy" id="2116134"/>
    <lineage>
        <taxon>Viruses</taxon>
        <taxon>Riboviria</taxon>
        <taxon>Orthornavirae</taxon>
        <taxon>Pisuviricota</taxon>
        <taxon>Stelpaviricetes</taxon>
        <taxon>Stellavirales</taxon>
        <taxon>Astroviridae</taxon>
    </lineage>
</organism>
<protein>
    <submittedName>
        <fullName evidence="6">Capsid protein</fullName>
    </submittedName>
</protein>
<evidence type="ECO:0000259" key="5">
    <source>
        <dbReference type="Pfam" id="PF03115"/>
    </source>
</evidence>
<evidence type="ECO:0000256" key="3">
    <source>
        <dbReference type="ARBA" id="ARBA00022844"/>
    </source>
</evidence>
<accession>A0A2P1GNF2</accession>
<reference evidence="6" key="1">
    <citation type="journal article" date="2018" name="Nature">
        <title>The evolutionary history of vertebrate RNA viruses.</title>
        <authorList>
            <person name="Shi M."/>
            <person name="Lin X.D."/>
            <person name="Chen X."/>
            <person name="Tian J.H."/>
            <person name="Chen L.J."/>
            <person name="Li K."/>
            <person name="Wang W."/>
            <person name="Eden J.S."/>
            <person name="Shen J.J."/>
            <person name="Liu L."/>
            <person name="Holmes E.C."/>
            <person name="Zhang Y.Z."/>
        </authorList>
    </citation>
    <scope>NUCLEOTIDE SEQUENCE</scope>
    <source>
        <strain evidence="6">LPXYC178500</strain>
    </source>
</reference>
<dbReference type="EMBL" id="MG599919">
    <property type="protein sequence ID" value="AVM87521.1"/>
    <property type="molecule type" value="Genomic_RNA"/>
</dbReference>
<evidence type="ECO:0000313" key="6">
    <source>
        <dbReference type="EMBL" id="AVM87521.1"/>
    </source>
</evidence>
<sequence>MPPKAVVKTTPNGTQRRRSRSRSRSRGRSPALRGRGRGIPVSETIVRERGRSATRNGVVEERTTLHFVRGRGRGFRGRPFGRGRGLRQQVVHEQREINALKRENRGIKTAKTMTGTLTLGTVDGNPGDEPLQRKFHVNLHPCLLKDNGASTAITPLTDTAADYAYWKLQGLEVLMLKLVGQQVVTGSIGIASLDQNGSSAKAVNIDDILTRPHREGPIGQTINWKVPSRLMEGQRQMWWLTDTNEEGNLTFGPAIDIHVYGETFDLLNTSGDKFKSYPGPLWLLQLKYSYAFGNWEPKPAMKTLASIKTTPDMVTVTQTPEGELVAEVTEASGKLAKMTLGCDPQFARNRRTSTGFKATQGGEGIGSTIYQVVSAGAEAVSEVVPPPWGWLIKGGLWFARRLFGEPGSGVNEDAVQFLLYPDYDQAQRDVRITTANVGSPIQYTEEDGMTVTQLNTTNLQVNESGNIIRPECNNYPLPHSATQDSWLIGDPGFGKVEETGAATWSIWCLGGYSLNPGLIDRIDAVDYMEIPTFVPVGASQVARLRTRDTDEGHNYAAIPFLWNGELSGVLACIPHHYQEASVWPHGQNTARGVIGDMWSLINVLGSQPQNVYTSNGFYRAAGPLVIMFGSTQHPVPTECYPLASLWVACLAVGDPRHYESDRAMILVNTKLKSLRIHAFRQNGSGWPDDVTGRSFWWPMTNNWPGLTEKPAKSNRVTFSLQVEQLEEHYDEEEDSGCACKGACSCGITSPSFDLCSDAHTEDTQYELPAESMTEEQLAKELAKMKLELSKYVGKP</sequence>
<proteinExistence type="predicted"/>
<dbReference type="InterPro" id="IPR004337">
    <property type="entry name" value="Astro_capsid_N"/>
</dbReference>
<comment type="subcellular location">
    <subcellularLocation>
        <location evidence="1">Virion</location>
    </subcellularLocation>
</comment>
<evidence type="ECO:0000256" key="4">
    <source>
        <dbReference type="SAM" id="MobiDB-lite"/>
    </source>
</evidence>
<feature type="domain" description="Astrovirus capsid protein inner core" evidence="5">
    <location>
        <begin position="84"/>
        <end position="294"/>
    </location>
</feature>
<dbReference type="GO" id="GO:0019028">
    <property type="term" value="C:viral capsid"/>
    <property type="evidence" value="ECO:0007669"/>
    <property type="project" value="UniProtKB-KW"/>
</dbReference>
<keyword evidence="2" id="KW-0167">Capsid protein</keyword>
<evidence type="ECO:0000256" key="1">
    <source>
        <dbReference type="ARBA" id="ARBA00004328"/>
    </source>
</evidence>
<dbReference type="Pfam" id="PF03115">
    <property type="entry name" value="Astro_capsid_N"/>
    <property type="match status" value="1"/>
</dbReference>
<keyword evidence="3" id="KW-0946">Virion</keyword>
<name>A0A2P1GNF2_9VIRU</name>
<evidence type="ECO:0000256" key="2">
    <source>
        <dbReference type="ARBA" id="ARBA00022561"/>
    </source>
</evidence>
<dbReference type="Gene3D" id="2.60.120.20">
    <property type="match status" value="1"/>
</dbReference>
<dbReference type="InterPro" id="IPR029053">
    <property type="entry name" value="Viral_coat"/>
</dbReference>